<evidence type="ECO:0000256" key="1">
    <source>
        <dbReference type="SAM" id="SignalP"/>
    </source>
</evidence>
<protein>
    <recommendedName>
        <fullName evidence="4">Right handed beta helix domain-containing protein</fullName>
    </recommendedName>
</protein>
<feature type="chain" id="PRO_5022164250" description="Right handed beta helix domain-containing protein" evidence="1">
    <location>
        <begin position="18"/>
        <end position="747"/>
    </location>
</feature>
<dbReference type="Gene3D" id="2.160.20.10">
    <property type="entry name" value="Single-stranded right-handed beta-helix, Pectin lyase-like"/>
    <property type="match status" value="1"/>
</dbReference>
<dbReference type="InterPro" id="IPR006626">
    <property type="entry name" value="PbH1"/>
</dbReference>
<feature type="signal peptide" evidence="1">
    <location>
        <begin position="1"/>
        <end position="17"/>
    </location>
</feature>
<dbReference type="SUPFAM" id="SSF51126">
    <property type="entry name" value="Pectin lyase-like"/>
    <property type="match status" value="1"/>
</dbReference>
<organism evidence="2 3">
    <name type="scientific">Engelhardtia mirabilis</name>
    <dbReference type="NCBI Taxonomy" id="2528011"/>
    <lineage>
        <taxon>Bacteria</taxon>
        <taxon>Pseudomonadati</taxon>
        <taxon>Planctomycetota</taxon>
        <taxon>Planctomycetia</taxon>
        <taxon>Planctomycetia incertae sedis</taxon>
        <taxon>Engelhardtia</taxon>
    </lineage>
</organism>
<name>A0A518BDP8_9BACT</name>
<reference evidence="2 3" key="1">
    <citation type="submission" date="2019-02" db="EMBL/GenBank/DDBJ databases">
        <title>Deep-cultivation of Planctomycetes and their phenomic and genomic characterization uncovers novel biology.</title>
        <authorList>
            <person name="Wiegand S."/>
            <person name="Jogler M."/>
            <person name="Boedeker C."/>
            <person name="Pinto D."/>
            <person name="Vollmers J."/>
            <person name="Rivas-Marin E."/>
            <person name="Kohn T."/>
            <person name="Peeters S.H."/>
            <person name="Heuer A."/>
            <person name="Rast P."/>
            <person name="Oberbeckmann S."/>
            <person name="Bunk B."/>
            <person name="Jeske O."/>
            <person name="Meyerdierks A."/>
            <person name="Storesund J.E."/>
            <person name="Kallscheuer N."/>
            <person name="Luecker S."/>
            <person name="Lage O.M."/>
            <person name="Pohl T."/>
            <person name="Merkel B.J."/>
            <person name="Hornburger P."/>
            <person name="Mueller R.-W."/>
            <person name="Bruemmer F."/>
            <person name="Labrenz M."/>
            <person name="Spormann A.M."/>
            <person name="Op den Camp H."/>
            <person name="Overmann J."/>
            <person name="Amann R."/>
            <person name="Jetten M.S.M."/>
            <person name="Mascher T."/>
            <person name="Medema M.H."/>
            <person name="Devos D.P."/>
            <person name="Kaster A.-K."/>
            <person name="Ovreas L."/>
            <person name="Rohde M."/>
            <person name="Galperin M.Y."/>
            <person name="Jogler C."/>
        </authorList>
    </citation>
    <scope>NUCLEOTIDE SEQUENCE [LARGE SCALE GENOMIC DNA]</scope>
    <source>
        <strain evidence="2 3">Pla133</strain>
    </source>
</reference>
<evidence type="ECO:0000313" key="3">
    <source>
        <dbReference type="Proteomes" id="UP000316921"/>
    </source>
</evidence>
<dbReference type="AlphaFoldDB" id="A0A518BDP8"/>
<dbReference type="InterPro" id="IPR011050">
    <property type="entry name" value="Pectin_lyase_fold/virulence"/>
</dbReference>
<dbReference type="SMART" id="SM00710">
    <property type="entry name" value="PbH1"/>
    <property type="match status" value="6"/>
</dbReference>
<accession>A0A518BDP8</accession>
<dbReference type="EMBL" id="CP036287">
    <property type="protein sequence ID" value="QDU65086.1"/>
    <property type="molecule type" value="Genomic_DNA"/>
</dbReference>
<keyword evidence="3" id="KW-1185">Reference proteome</keyword>
<dbReference type="PROSITE" id="PS51257">
    <property type="entry name" value="PROKAR_LIPOPROTEIN"/>
    <property type="match status" value="1"/>
</dbReference>
<keyword evidence="1" id="KW-0732">Signal</keyword>
<gene>
    <name evidence="2" type="ORF">Pla133_01490</name>
</gene>
<dbReference type="InterPro" id="IPR012334">
    <property type="entry name" value="Pectin_lyas_fold"/>
</dbReference>
<sequence length="747" mass="74400" precursor="true">MQMIRSSRLLPALIAIAALGCTRGTLPVAPSDPVIPPSAGTALPPAPGLLSAVGGAVEVQLRFIAAAPGIETGLFLASTRTAVFDAPPVAVDPAGDVLVLGGLTPGSQFLGLAVRADAGDPWRPSGPVLEAFVGAPLYVDPEAAPGGDGSSPASAFQNPVAALVTASIFGGNVWLRGGDYGPVSLPVFDGTFLSGGFGAAFDLETRDPESQPSVLGGGSGQAVIGANGGRVVLDGLRIDGGGTASLGVDAVEVELDLRSVEVRDCATRGVRVRAALIGDPLGVRLAGCTLANNGGDGFSGQGVLALEVFASRFEQNVQEGLDIDDLVASSGATARLTVLGSVFESNGAEGLDVDLAAGDAGAGGAFEIDIRDSRFVTNNLAGVLVDIDYEASPAWSLDLEVSGVVAWGNRGDGARFDLDSTSTSFVHRSVFAGNAGDGLEVSSESAAGVAVVSTSSFVGNLGAGLRASLGNVPVLASHCVLSGNFDGGMRSDTVTSTAASCLTWLQPQDFTGISGVGSGAAAAGDLLNVAQAFLTVEAAGVEVLDVDQPNLLTLGVDAELAGDDVAREVVAISGSLVELDVLPAFVGVPTVLAAFGFDTGVVEDHRLVPGASVSGDGMVAPGAAAVDPGPHGAPDGAEPGPIGPLGIDAYRLARVFPAPIGSLASDALVRLEFDRPVLGATADDTSVRVVDGAGVALDPIVAVVGGAIELTAPIGGWPAVVYVDLDRQLSSDDGVMLTAPVRVAFGG</sequence>
<dbReference type="Proteomes" id="UP000316921">
    <property type="component" value="Chromosome"/>
</dbReference>
<evidence type="ECO:0000313" key="2">
    <source>
        <dbReference type="EMBL" id="QDU65086.1"/>
    </source>
</evidence>
<evidence type="ECO:0008006" key="4">
    <source>
        <dbReference type="Google" id="ProtNLM"/>
    </source>
</evidence>
<proteinExistence type="predicted"/>
<dbReference type="RefSeq" id="WP_145061371.1">
    <property type="nucleotide sequence ID" value="NZ_CP036287.1"/>
</dbReference>
<dbReference type="KEGG" id="pbap:Pla133_01490"/>